<keyword evidence="3" id="KW-1185">Reference proteome</keyword>
<dbReference type="GO" id="GO:0004803">
    <property type="term" value="F:transposase activity"/>
    <property type="evidence" value="ECO:0007669"/>
    <property type="project" value="InterPro"/>
</dbReference>
<protein>
    <submittedName>
        <fullName evidence="2">IS200/IS605 family transposase</fullName>
    </submittedName>
</protein>
<dbReference type="Gene3D" id="3.30.70.1290">
    <property type="entry name" value="Transposase IS200-like"/>
    <property type="match status" value="1"/>
</dbReference>
<evidence type="ECO:0000259" key="1">
    <source>
        <dbReference type="SMART" id="SM01321"/>
    </source>
</evidence>
<dbReference type="PANTHER" id="PTHR33360:SF2">
    <property type="entry name" value="TRANSPOSASE FOR INSERTION SEQUENCE ELEMENT IS200"/>
    <property type="match status" value="1"/>
</dbReference>
<dbReference type="PANTHER" id="PTHR33360">
    <property type="entry name" value="TRANSPOSASE FOR INSERTION SEQUENCE ELEMENT IS200"/>
    <property type="match status" value="1"/>
</dbReference>
<dbReference type="NCBIfam" id="NF033573">
    <property type="entry name" value="transpos_IS200"/>
    <property type="match status" value="1"/>
</dbReference>
<dbReference type="Proteomes" id="UP000473278">
    <property type="component" value="Unassembled WGS sequence"/>
</dbReference>
<organism evidence="2 3">
    <name type="scientific">Halalkalibaculum roseum</name>
    <dbReference type="NCBI Taxonomy" id="2709311"/>
    <lineage>
        <taxon>Bacteria</taxon>
        <taxon>Pseudomonadati</taxon>
        <taxon>Balneolota</taxon>
        <taxon>Balneolia</taxon>
        <taxon>Balneolales</taxon>
        <taxon>Balneolaceae</taxon>
        <taxon>Halalkalibaculum</taxon>
    </lineage>
</organism>
<dbReference type="InterPro" id="IPR002686">
    <property type="entry name" value="Transposase_17"/>
</dbReference>
<comment type="caution">
    <text evidence="2">The sequence shown here is derived from an EMBL/GenBank/DDBJ whole genome shotgun (WGS) entry which is preliminary data.</text>
</comment>
<dbReference type="SMART" id="SM01321">
    <property type="entry name" value="Y1_Tnp"/>
    <property type="match status" value="1"/>
</dbReference>
<reference evidence="2 3" key="1">
    <citation type="submission" date="2020-02" db="EMBL/GenBank/DDBJ databases">
        <title>Balneolaceae bacterium YR4-1, complete genome.</title>
        <authorList>
            <person name="Li Y."/>
            <person name="Wu S."/>
        </authorList>
    </citation>
    <scope>NUCLEOTIDE SEQUENCE [LARGE SCALE GENOMIC DNA]</scope>
    <source>
        <strain evidence="2 3">YR4-1</strain>
    </source>
</reference>
<dbReference type="InterPro" id="IPR036515">
    <property type="entry name" value="Transposase_17_sf"/>
</dbReference>
<sequence length="146" mass="17615">MPYTRLVLHAVWSVKERKPLMSKFNKDALCCHIREYATGKNIHLLNINGWLDHLHALISLSTDQNVATVMNLIKGESSYWANRNLFWAEHFGWQDDYFAVSVSRSHEERVYRYIENQEKHHRRKTYLDEYYEFIDRFKFENNLSKS</sequence>
<accession>A0A6M1SXN2</accession>
<dbReference type="AlphaFoldDB" id="A0A6M1SXN2"/>
<feature type="domain" description="Transposase IS200-like" evidence="1">
    <location>
        <begin position="3"/>
        <end position="117"/>
    </location>
</feature>
<dbReference type="SUPFAM" id="SSF143422">
    <property type="entry name" value="Transposase IS200-like"/>
    <property type="match status" value="1"/>
</dbReference>
<name>A0A6M1SXN2_9BACT</name>
<evidence type="ECO:0000313" key="2">
    <source>
        <dbReference type="EMBL" id="NGP77802.1"/>
    </source>
</evidence>
<dbReference type="GO" id="GO:0006313">
    <property type="term" value="P:DNA transposition"/>
    <property type="evidence" value="ECO:0007669"/>
    <property type="project" value="InterPro"/>
</dbReference>
<dbReference type="RefSeq" id="WP_165143498.1">
    <property type="nucleotide sequence ID" value="NZ_JAALLT010000004.1"/>
</dbReference>
<dbReference type="Pfam" id="PF01797">
    <property type="entry name" value="Y1_Tnp"/>
    <property type="match status" value="1"/>
</dbReference>
<evidence type="ECO:0000313" key="3">
    <source>
        <dbReference type="Proteomes" id="UP000473278"/>
    </source>
</evidence>
<proteinExistence type="predicted"/>
<dbReference type="EMBL" id="JAALLT010000004">
    <property type="protein sequence ID" value="NGP77802.1"/>
    <property type="molecule type" value="Genomic_DNA"/>
</dbReference>
<gene>
    <name evidence="2" type="primary">tnpA</name>
    <name evidence="2" type="ORF">G3570_14230</name>
</gene>
<dbReference type="GO" id="GO:0003677">
    <property type="term" value="F:DNA binding"/>
    <property type="evidence" value="ECO:0007669"/>
    <property type="project" value="InterPro"/>
</dbReference>